<sequence>MAEFSSSVAQNNDRLSPTRAEISLSLRLITDEFKFDQETRHDIHPAPRCQCPPRPCRQGRARLAQP</sequence>
<protein>
    <submittedName>
        <fullName evidence="2">Uncharacterized protein</fullName>
    </submittedName>
</protein>
<organism evidence="2">
    <name type="scientific">Ectopseudomonas oleovorans</name>
    <name type="common">Pseudomonas oleovorans</name>
    <dbReference type="NCBI Taxonomy" id="301"/>
    <lineage>
        <taxon>Bacteria</taxon>
        <taxon>Pseudomonadati</taxon>
        <taxon>Pseudomonadota</taxon>
        <taxon>Gammaproteobacteria</taxon>
        <taxon>Pseudomonadales</taxon>
        <taxon>Pseudomonadaceae</taxon>
        <taxon>Ectopseudomonas</taxon>
    </lineage>
</organism>
<feature type="compositionally biased region" description="Low complexity" evidence="1">
    <location>
        <begin position="56"/>
        <end position="66"/>
    </location>
</feature>
<proteinExistence type="predicted"/>
<dbReference type="EMBL" id="LR130779">
    <property type="protein sequence ID" value="VDN61777.1"/>
    <property type="molecule type" value="Genomic_DNA"/>
</dbReference>
<feature type="region of interest" description="Disordered" evidence="1">
    <location>
        <begin position="1"/>
        <end position="20"/>
    </location>
</feature>
<accession>A0A653B0N5</accession>
<feature type="compositionally biased region" description="Polar residues" evidence="1">
    <location>
        <begin position="1"/>
        <end position="15"/>
    </location>
</feature>
<gene>
    <name evidence="2" type="ORF">POT9AD_0786</name>
</gene>
<name>A0A653B0N5_ECTOL</name>
<reference evidence="2" key="1">
    <citation type="submission" date="2018-11" db="EMBL/GenBank/DDBJ databases">
        <authorList>
            <consortium name="Genoscope - CEA"/>
            <person name="William W."/>
        </authorList>
    </citation>
    <scope>NUCLEOTIDE SEQUENCE [LARGE SCALE GENOMIC DNA]</scope>
    <source>
        <strain evidence="2">T9AD</strain>
    </source>
</reference>
<evidence type="ECO:0000313" key="2">
    <source>
        <dbReference type="EMBL" id="VDN61777.1"/>
    </source>
</evidence>
<dbReference type="AlphaFoldDB" id="A0A653B0N5"/>
<feature type="region of interest" description="Disordered" evidence="1">
    <location>
        <begin position="40"/>
        <end position="66"/>
    </location>
</feature>
<evidence type="ECO:0000256" key="1">
    <source>
        <dbReference type="SAM" id="MobiDB-lite"/>
    </source>
</evidence>